<dbReference type="WBParaSite" id="nRc.2.0.1.t16181-RA">
    <property type="protein sequence ID" value="nRc.2.0.1.t16181-RA"/>
    <property type="gene ID" value="nRc.2.0.1.g16181"/>
</dbReference>
<name>A0A915IQU1_ROMCU</name>
<evidence type="ECO:0000256" key="8">
    <source>
        <dbReference type="SAM" id="SignalP"/>
    </source>
</evidence>
<evidence type="ECO:0000256" key="2">
    <source>
        <dbReference type="ARBA" id="ARBA00004141"/>
    </source>
</evidence>
<organism evidence="9 10">
    <name type="scientific">Romanomermis culicivorax</name>
    <name type="common">Nematode worm</name>
    <dbReference type="NCBI Taxonomy" id="13658"/>
    <lineage>
        <taxon>Eukaryota</taxon>
        <taxon>Metazoa</taxon>
        <taxon>Ecdysozoa</taxon>
        <taxon>Nematoda</taxon>
        <taxon>Enoplea</taxon>
        <taxon>Dorylaimia</taxon>
        <taxon>Mermithida</taxon>
        <taxon>Mermithoidea</taxon>
        <taxon>Mermithidae</taxon>
        <taxon>Romanomermis</taxon>
    </lineage>
</organism>
<dbReference type="Pfam" id="PF01040">
    <property type="entry name" value="UbiA"/>
    <property type="match status" value="1"/>
</dbReference>
<evidence type="ECO:0000313" key="9">
    <source>
        <dbReference type="Proteomes" id="UP000887565"/>
    </source>
</evidence>
<comment type="subcellular location">
    <subcellularLocation>
        <location evidence="2">Membrane</location>
        <topology evidence="2">Multi-pass membrane protein</topology>
    </subcellularLocation>
</comment>
<feature type="signal peptide" evidence="8">
    <location>
        <begin position="1"/>
        <end position="15"/>
    </location>
</feature>
<evidence type="ECO:0000313" key="10">
    <source>
        <dbReference type="WBParaSite" id="nRc.2.0.1.t16181-RA"/>
    </source>
</evidence>
<comment type="cofactor">
    <cofactor evidence="1">
        <name>Mg(2+)</name>
        <dbReference type="ChEBI" id="CHEBI:18420"/>
    </cofactor>
</comment>
<dbReference type="Proteomes" id="UP000887565">
    <property type="component" value="Unplaced"/>
</dbReference>
<keyword evidence="8" id="KW-0732">Signal</keyword>
<proteinExistence type="inferred from homology"/>
<dbReference type="GO" id="GO:0016765">
    <property type="term" value="F:transferase activity, transferring alkyl or aryl (other than methyl) groups"/>
    <property type="evidence" value="ECO:0007669"/>
    <property type="project" value="InterPro"/>
</dbReference>
<dbReference type="AlphaFoldDB" id="A0A915IQU1"/>
<dbReference type="InterPro" id="IPR039653">
    <property type="entry name" value="Prenyltransferase"/>
</dbReference>
<evidence type="ECO:0000256" key="3">
    <source>
        <dbReference type="ARBA" id="ARBA00005985"/>
    </source>
</evidence>
<keyword evidence="6" id="KW-1133">Transmembrane helix</keyword>
<dbReference type="PANTHER" id="PTHR11048">
    <property type="entry name" value="PRENYLTRANSFERASES"/>
    <property type="match status" value="1"/>
</dbReference>
<dbReference type="InterPro" id="IPR044878">
    <property type="entry name" value="UbiA_sf"/>
</dbReference>
<keyword evidence="5" id="KW-0812">Transmembrane</keyword>
<keyword evidence="7" id="KW-0472">Membrane</keyword>
<dbReference type="GO" id="GO:0006744">
    <property type="term" value="P:ubiquinone biosynthetic process"/>
    <property type="evidence" value="ECO:0007669"/>
    <property type="project" value="TreeGrafter"/>
</dbReference>
<evidence type="ECO:0000256" key="6">
    <source>
        <dbReference type="ARBA" id="ARBA00022989"/>
    </source>
</evidence>
<evidence type="ECO:0000256" key="1">
    <source>
        <dbReference type="ARBA" id="ARBA00001946"/>
    </source>
</evidence>
<dbReference type="PANTHER" id="PTHR11048:SF28">
    <property type="entry name" value="4-HYDROXYBENZOATE POLYPRENYLTRANSFERASE, MITOCHONDRIAL"/>
    <property type="match status" value="1"/>
</dbReference>
<keyword evidence="4" id="KW-0808">Transferase</keyword>
<dbReference type="InterPro" id="IPR000537">
    <property type="entry name" value="UbiA_prenyltransferase"/>
</dbReference>
<dbReference type="GO" id="GO:0005743">
    <property type="term" value="C:mitochondrial inner membrane"/>
    <property type="evidence" value="ECO:0007669"/>
    <property type="project" value="TreeGrafter"/>
</dbReference>
<feature type="chain" id="PRO_5038000885" evidence="8">
    <location>
        <begin position="16"/>
        <end position="142"/>
    </location>
</feature>
<keyword evidence="9" id="KW-1185">Reference proteome</keyword>
<evidence type="ECO:0000256" key="7">
    <source>
        <dbReference type="ARBA" id="ARBA00023136"/>
    </source>
</evidence>
<accession>A0A915IQU1</accession>
<sequence>TWLLYWPCTWSIGLAAPAGCLPDFSLLALFGAGAFFMRGAGCIVNDLWDKEYDKKCYCWRFVFNTGCNISTLQAHNFLASGGVGPTIVKAMQSTERHISVPPFRRRRFDDPVRLLVISEATVWAPAILVPRYRMSKSKIFKP</sequence>
<evidence type="ECO:0000256" key="4">
    <source>
        <dbReference type="ARBA" id="ARBA00022679"/>
    </source>
</evidence>
<protein>
    <submittedName>
        <fullName evidence="10">Uncharacterized protein</fullName>
    </submittedName>
</protein>
<dbReference type="Gene3D" id="1.10.357.140">
    <property type="entry name" value="UbiA prenyltransferase"/>
    <property type="match status" value="1"/>
</dbReference>
<comment type="similarity">
    <text evidence="3">Belongs to the UbiA prenyltransferase family.</text>
</comment>
<reference evidence="10" key="1">
    <citation type="submission" date="2022-11" db="UniProtKB">
        <authorList>
            <consortium name="WormBaseParasite"/>
        </authorList>
    </citation>
    <scope>IDENTIFICATION</scope>
</reference>
<evidence type="ECO:0000256" key="5">
    <source>
        <dbReference type="ARBA" id="ARBA00022692"/>
    </source>
</evidence>